<proteinExistence type="predicted"/>
<sequence>MSINSSVHGQLVRVQIQSVRGEIMDVEVPRDCTVGQLREYLIGYYGYPLETSFVYNRHAVGDERLVQEFPFGSLVLVSPQDGSQWCYLAQREPPMNHYAPQWQQQQQYRAQQQPYNQKQQQPHSEQRPGSRTRRQQYQPNHQETQQRQQQQNYGHQMPQQTRQEPYNSTFSMGAQHQQSQKKQQQHQQQKEREDQYSLDSRDSKSEALDAFSGSLPSRTHSSSMHSGGMRTPRANNDKKQPVGFGRPAKSDVHLSTVRRSPSLSKHDEKETPFNLTRNPSRSSAPAESTCETGSQDKTPRLNTQDTALRRASSTSRDTNAEATRALSDDTGDAAPGVPQISLKCTAPALKKNIHLELPCDSTLGDLLLEVLSQEPRLAGAKVVFRGKLLSGSDVKLNSYGIRGGAPPASLISINPDASGLYTLYFASDEYSEPQKVMLLEIEADTASIEAAIKGGGLSMQRRKGYYEELMRILFRTDNLQDLEGEWRSRRKDAVVRVTQLQDMLGVESVS</sequence>
<keyword evidence="3" id="KW-1185">Reference proteome</keyword>
<evidence type="ECO:0000256" key="1">
    <source>
        <dbReference type="SAM" id="MobiDB-lite"/>
    </source>
</evidence>
<reference evidence="2 3" key="1">
    <citation type="submission" date="2013-07" db="EMBL/GenBank/DDBJ databases">
        <authorList>
            <person name="Stoco P.H."/>
            <person name="Wagner G."/>
            <person name="Gerber A."/>
            <person name="Zaha A."/>
            <person name="Thompson C."/>
            <person name="Bartholomeu D.C."/>
            <person name="Luckemeyer D.D."/>
            <person name="Bahia D."/>
            <person name="Loreto E."/>
            <person name="Prestes E.B."/>
            <person name="Lima F.M."/>
            <person name="Rodrigues-Luiz G."/>
            <person name="Vallejo G.A."/>
            <person name="Filho J.F."/>
            <person name="Monteiro K.M."/>
            <person name="Tyler K.M."/>
            <person name="de Almeida L.G."/>
            <person name="Ortiz M.F."/>
            <person name="Siervo M.A."/>
            <person name="de Moraes M.H."/>
            <person name="Cunha O.L."/>
            <person name="Mendonca-Neto R."/>
            <person name="Silva R."/>
            <person name="Teixeira S.M."/>
            <person name="Murta S.M."/>
            <person name="Sincero T.C."/>
            <person name="Mendes T.A."/>
            <person name="Urmenyi T.P."/>
            <person name="Silva V.G."/>
            <person name="da Rocha W.D."/>
            <person name="Andersson B."/>
            <person name="Romanha A.J."/>
            <person name="Steindel M."/>
            <person name="de Vasconcelos A.T."/>
            <person name="Grisard E.C."/>
        </authorList>
    </citation>
    <scope>NUCLEOTIDE SEQUENCE [LARGE SCALE GENOMIC DNA]</scope>
    <source>
        <strain evidence="2 3">SC58</strain>
    </source>
</reference>
<comment type="caution">
    <text evidence="2">The sequence shown here is derived from an EMBL/GenBank/DDBJ whole genome shotgun (WGS) entry which is preliminary data.</text>
</comment>
<dbReference type="SUPFAM" id="SSF54236">
    <property type="entry name" value="Ubiquitin-like"/>
    <property type="match status" value="1"/>
</dbReference>
<feature type="compositionally biased region" description="Polar residues" evidence="1">
    <location>
        <begin position="157"/>
        <end position="174"/>
    </location>
</feature>
<name>A0A061J230_TRYRA</name>
<feature type="compositionally biased region" description="Low complexity" evidence="1">
    <location>
        <begin position="175"/>
        <end position="187"/>
    </location>
</feature>
<feature type="compositionally biased region" description="Polar residues" evidence="1">
    <location>
        <begin position="273"/>
        <end position="321"/>
    </location>
</feature>
<dbReference type="VEuPathDB" id="TriTrypDB:TRSC58_04135"/>
<feature type="region of interest" description="Disordered" evidence="1">
    <location>
        <begin position="100"/>
        <end position="334"/>
    </location>
</feature>
<dbReference type="OrthoDB" id="247597at2759"/>
<feature type="compositionally biased region" description="Basic and acidic residues" evidence="1">
    <location>
        <begin position="188"/>
        <end position="207"/>
    </location>
</feature>
<accession>A0A061J230</accession>
<organism evidence="2 3">
    <name type="scientific">Trypanosoma rangeli SC58</name>
    <dbReference type="NCBI Taxonomy" id="429131"/>
    <lineage>
        <taxon>Eukaryota</taxon>
        <taxon>Discoba</taxon>
        <taxon>Euglenozoa</taxon>
        <taxon>Kinetoplastea</taxon>
        <taxon>Metakinetoplastina</taxon>
        <taxon>Trypanosomatida</taxon>
        <taxon>Trypanosomatidae</taxon>
        <taxon>Trypanosoma</taxon>
        <taxon>Herpetosoma</taxon>
    </lineage>
</organism>
<dbReference type="EMBL" id="AUPL01004135">
    <property type="protein sequence ID" value="ESL08166.1"/>
    <property type="molecule type" value="Genomic_DNA"/>
</dbReference>
<protein>
    <recommendedName>
        <fullName evidence="4">Ubiquitin-like domain-containing protein</fullName>
    </recommendedName>
</protein>
<gene>
    <name evidence="2" type="ORF">TRSC58_04135</name>
</gene>
<dbReference type="InterPro" id="IPR029071">
    <property type="entry name" value="Ubiquitin-like_domsf"/>
</dbReference>
<feature type="compositionally biased region" description="Low complexity" evidence="1">
    <location>
        <begin position="138"/>
        <end position="156"/>
    </location>
</feature>
<evidence type="ECO:0000313" key="3">
    <source>
        <dbReference type="Proteomes" id="UP000031737"/>
    </source>
</evidence>
<dbReference type="SUPFAM" id="SSF63491">
    <property type="entry name" value="BAG domain"/>
    <property type="match status" value="1"/>
</dbReference>
<dbReference type="AlphaFoldDB" id="A0A061J230"/>
<feature type="compositionally biased region" description="Polar residues" evidence="1">
    <location>
        <begin position="214"/>
        <end position="225"/>
    </location>
</feature>
<evidence type="ECO:0008006" key="4">
    <source>
        <dbReference type="Google" id="ProtNLM"/>
    </source>
</evidence>
<evidence type="ECO:0000313" key="2">
    <source>
        <dbReference type="EMBL" id="ESL08166.1"/>
    </source>
</evidence>
<feature type="compositionally biased region" description="Low complexity" evidence="1">
    <location>
        <begin position="100"/>
        <end position="122"/>
    </location>
</feature>
<dbReference type="Proteomes" id="UP000031737">
    <property type="component" value="Unassembled WGS sequence"/>
</dbReference>